<reference evidence="2" key="1">
    <citation type="journal article" date="2023" name="Nat. Plants">
        <title>Single-cell RNA sequencing provides a high-resolution roadmap for understanding the multicellular compartmentation of specialized metabolism.</title>
        <authorList>
            <person name="Sun S."/>
            <person name="Shen X."/>
            <person name="Li Y."/>
            <person name="Li Y."/>
            <person name="Wang S."/>
            <person name="Li R."/>
            <person name="Zhang H."/>
            <person name="Shen G."/>
            <person name="Guo B."/>
            <person name="Wei J."/>
            <person name="Xu J."/>
            <person name="St-Pierre B."/>
            <person name="Chen S."/>
            <person name="Sun C."/>
        </authorList>
    </citation>
    <scope>NUCLEOTIDE SEQUENCE [LARGE SCALE GENOMIC DNA]</scope>
</reference>
<dbReference type="EMBL" id="CM044703">
    <property type="protein sequence ID" value="KAI5670970.1"/>
    <property type="molecule type" value="Genomic_DNA"/>
</dbReference>
<organism evidence="1 2">
    <name type="scientific">Catharanthus roseus</name>
    <name type="common">Madagascar periwinkle</name>
    <name type="synonym">Vinca rosea</name>
    <dbReference type="NCBI Taxonomy" id="4058"/>
    <lineage>
        <taxon>Eukaryota</taxon>
        <taxon>Viridiplantae</taxon>
        <taxon>Streptophyta</taxon>
        <taxon>Embryophyta</taxon>
        <taxon>Tracheophyta</taxon>
        <taxon>Spermatophyta</taxon>
        <taxon>Magnoliopsida</taxon>
        <taxon>eudicotyledons</taxon>
        <taxon>Gunneridae</taxon>
        <taxon>Pentapetalae</taxon>
        <taxon>asterids</taxon>
        <taxon>lamiids</taxon>
        <taxon>Gentianales</taxon>
        <taxon>Apocynaceae</taxon>
        <taxon>Rauvolfioideae</taxon>
        <taxon>Vinceae</taxon>
        <taxon>Catharanthinae</taxon>
        <taxon>Catharanthus</taxon>
    </lineage>
</organism>
<gene>
    <name evidence="1" type="ORF">M9H77_11334</name>
</gene>
<name>A0ACC0BE78_CATRO</name>
<accession>A0ACC0BE78</accession>
<keyword evidence="2" id="KW-1185">Reference proteome</keyword>
<evidence type="ECO:0000313" key="2">
    <source>
        <dbReference type="Proteomes" id="UP001060085"/>
    </source>
</evidence>
<sequence length="149" mass="16830">MLRKQKRFQNSLPTKTATVDLAVNNSNKETRTGNKRKGLEIFLSVRSRVDLTPSEAGIKPKLLQFTVFGFSDSRVPIQVSNEQELGRNNGKREKVGSFLPRDPSDLGFGHHGWKTNELREFGLTVHETVCPTCPSGEERDESLSSRWPF</sequence>
<proteinExistence type="predicted"/>
<comment type="caution">
    <text evidence="1">The sequence shown here is derived from an EMBL/GenBank/DDBJ whole genome shotgun (WGS) entry which is preliminary data.</text>
</comment>
<dbReference type="Proteomes" id="UP001060085">
    <property type="component" value="Linkage Group LG03"/>
</dbReference>
<protein>
    <submittedName>
        <fullName evidence="1">Uncharacterized protein</fullName>
    </submittedName>
</protein>
<evidence type="ECO:0000313" key="1">
    <source>
        <dbReference type="EMBL" id="KAI5670970.1"/>
    </source>
</evidence>